<dbReference type="InterPro" id="IPR002372">
    <property type="entry name" value="PQQ_rpt_dom"/>
</dbReference>
<dbReference type="Pfam" id="PF13360">
    <property type="entry name" value="PQQ_2"/>
    <property type="match status" value="3"/>
</dbReference>
<proteinExistence type="predicted"/>
<dbReference type="PROSITE" id="PS51257">
    <property type="entry name" value="PROKAR_LIPOPROTEIN"/>
    <property type="match status" value="1"/>
</dbReference>
<feature type="region of interest" description="Disordered" evidence="1">
    <location>
        <begin position="20"/>
        <end position="45"/>
    </location>
</feature>
<reference evidence="3 4" key="1">
    <citation type="submission" date="2018-12" db="EMBL/GenBank/DDBJ databases">
        <title>Complete genome sequence of Haloplanus rallus MBLA0036.</title>
        <authorList>
            <person name="Nam Y.-d."/>
            <person name="Kang J."/>
            <person name="Chung W.-H."/>
            <person name="Park Y.S."/>
        </authorList>
    </citation>
    <scope>NUCLEOTIDE SEQUENCE [LARGE SCALE GENOMIC DNA]</scope>
    <source>
        <strain evidence="3 4">MBLA0036</strain>
    </source>
</reference>
<dbReference type="RefSeq" id="WP_157688097.1">
    <property type="nucleotide sequence ID" value="NZ_CP034345.1"/>
</dbReference>
<dbReference type="KEGG" id="hra:EI982_03200"/>
<dbReference type="Gene3D" id="2.40.10.480">
    <property type="match status" value="1"/>
</dbReference>
<feature type="compositionally biased region" description="Basic and acidic residues" evidence="1">
    <location>
        <begin position="304"/>
        <end position="315"/>
    </location>
</feature>
<feature type="compositionally biased region" description="Low complexity" evidence="1">
    <location>
        <begin position="28"/>
        <end position="44"/>
    </location>
</feature>
<dbReference type="InterPro" id="IPR015943">
    <property type="entry name" value="WD40/YVTN_repeat-like_dom_sf"/>
</dbReference>
<feature type="domain" description="Pyrrolo-quinoline quinone repeat" evidence="2">
    <location>
        <begin position="154"/>
        <end position="284"/>
    </location>
</feature>
<dbReference type="SUPFAM" id="SSF50998">
    <property type="entry name" value="Quinoprotein alcohol dehydrogenase-like"/>
    <property type="match status" value="3"/>
</dbReference>
<evidence type="ECO:0000313" key="3">
    <source>
        <dbReference type="EMBL" id="QGX93861.1"/>
    </source>
</evidence>
<dbReference type="Gene3D" id="2.130.10.10">
    <property type="entry name" value="YVTN repeat-like/Quinoprotein amine dehydrogenase"/>
    <property type="match status" value="4"/>
</dbReference>
<dbReference type="PANTHER" id="PTHR34512">
    <property type="entry name" value="CELL SURFACE PROTEIN"/>
    <property type="match status" value="1"/>
</dbReference>
<dbReference type="SMART" id="SM00564">
    <property type="entry name" value="PQQ"/>
    <property type="match status" value="13"/>
</dbReference>
<evidence type="ECO:0000259" key="2">
    <source>
        <dbReference type="Pfam" id="PF13360"/>
    </source>
</evidence>
<dbReference type="PANTHER" id="PTHR34512:SF30">
    <property type="entry name" value="OUTER MEMBRANE PROTEIN ASSEMBLY FACTOR BAMB"/>
    <property type="match status" value="1"/>
</dbReference>
<dbReference type="AlphaFoldDB" id="A0A6B9F689"/>
<dbReference type="GeneID" id="43368508"/>
<organism evidence="3 4">
    <name type="scientific">Haloplanus rallus</name>
    <dbReference type="NCBI Taxonomy" id="1816183"/>
    <lineage>
        <taxon>Archaea</taxon>
        <taxon>Methanobacteriati</taxon>
        <taxon>Methanobacteriota</taxon>
        <taxon>Stenosarchaea group</taxon>
        <taxon>Halobacteria</taxon>
        <taxon>Halobacteriales</taxon>
        <taxon>Haloferacaceae</taxon>
        <taxon>Haloplanus</taxon>
    </lineage>
</organism>
<name>A0A6B9F689_9EURY</name>
<gene>
    <name evidence="3" type="ORF">EI982_03200</name>
</gene>
<protein>
    <recommendedName>
        <fullName evidence="2">Pyrrolo-quinoline quinone repeat domain-containing protein</fullName>
    </recommendedName>
</protein>
<dbReference type="Proteomes" id="UP000428325">
    <property type="component" value="Chromosome"/>
</dbReference>
<accession>A0A6B9F689</accession>
<evidence type="ECO:0000313" key="4">
    <source>
        <dbReference type="Proteomes" id="UP000428325"/>
    </source>
</evidence>
<feature type="domain" description="Pyrrolo-quinoline quinone repeat" evidence="2">
    <location>
        <begin position="475"/>
        <end position="667"/>
    </location>
</feature>
<dbReference type="EMBL" id="CP034345">
    <property type="protein sequence ID" value="QGX93861.1"/>
    <property type="molecule type" value="Genomic_DNA"/>
</dbReference>
<keyword evidence="4" id="KW-1185">Reference proteome</keyword>
<feature type="domain" description="Pyrrolo-quinoline quinone repeat" evidence="2">
    <location>
        <begin position="333"/>
        <end position="429"/>
    </location>
</feature>
<evidence type="ECO:0000256" key="1">
    <source>
        <dbReference type="SAM" id="MobiDB-lite"/>
    </source>
</evidence>
<dbReference type="InterPro" id="IPR018391">
    <property type="entry name" value="PQQ_b-propeller_rpt"/>
</dbReference>
<feature type="region of interest" description="Disordered" evidence="1">
    <location>
        <begin position="301"/>
        <end position="325"/>
    </location>
</feature>
<dbReference type="InterPro" id="IPR011047">
    <property type="entry name" value="Quinoprotein_ADH-like_sf"/>
</dbReference>
<sequence>MDRRRYLALCAAGVGSLAGCGTESQNAGTNTPTGTGPTTTSPSGELAPLNGTWREYQHDAGNTGAIDDPGPIHEPVEYWTRTTTAGAPATAPAAAAGTFVVVTRSGTLYARDAEDGRVLWSGSQRVNTDVAPVAMAETIVAAADQKLLGIGGQTGERRWTLPLEDPAVGLAVDDGRVVVATESRIRAILLGEGTTAWRQPLDEPAVTPPGVGEDVVTVGLASGSVIAFAAQTGRRKWRASVGPEPTFAPALGHGNVYLGVGTRVVALAADGGDRQWQRQTDAPVAASPEVTLDAVYVTTLTDDAGPRTETPRSESTDTPTAVPTDTERFTAAVLSLAPADGSVEWRTGITETYNFTSGPPRHIPLVVADDDVVVGLGGPLHAYDATTGDRRWATDSGGVTPAVTDGVVSTGVTGLDLVDGSVRWRFGTTENVSPPAVVGNTVFVGSDDNYLYALAANTGAIRWSARTDGHIRTTPAVDEDTVYVGTMEGTLYAFDVSDGTERWTFDVGGQVQSPTLHGGTVYVGNFSPTLTAVDAADGTEAWRADVEQAGGTRFIALKTAADDAAVYTGANGDLRAFDVSDGSELWQVTSTEQRVVQSPPILVDGTVLVHMGSSLRAFDSAEGTEQWATPTGESNRPPVAREGTVYTSGDDTVYAFDASDGTGRWQTAVGGDLLLVIGDEMLYGIGYETGLLALDPSDGTISWTYDAPLTTPPAIADDYLFAGGESGTVYALGPAPQ</sequence>